<reference evidence="3" key="2">
    <citation type="submission" date="2019-06" db="EMBL/GenBank/DDBJ databases">
        <authorList>
            <consortium name="DOE Joint Genome Institute"/>
            <person name="Ahrendt S.R."/>
            <person name="Cantor M.N."/>
            <person name="Hua S.X."/>
        </authorList>
    </citation>
    <scope>NUCLEOTIDE SEQUENCE</scope>
    <source>
        <strain evidence="3">NL-1724</strain>
    </source>
</reference>
<proteinExistence type="predicted"/>
<organism evidence="3 4">
    <name type="scientific">Schizophyllum amplum</name>
    <dbReference type="NCBI Taxonomy" id="97359"/>
    <lineage>
        <taxon>Eukaryota</taxon>
        <taxon>Fungi</taxon>
        <taxon>Dikarya</taxon>
        <taxon>Basidiomycota</taxon>
        <taxon>Agaricomycotina</taxon>
        <taxon>Agaricomycetes</taxon>
        <taxon>Agaricomycetidae</taxon>
        <taxon>Agaricales</taxon>
        <taxon>Schizophyllaceae</taxon>
        <taxon>Schizophyllum</taxon>
    </lineage>
</organism>
<accession>A0A550C031</accession>
<keyword evidence="4" id="KW-1185">Reference proteome</keyword>
<gene>
    <name evidence="3" type="ORF">BD626DRAFT_634213</name>
    <name evidence="2" type="ORF">BD626DRAFT_634298</name>
    <name evidence="1" type="ORF">BD626DRAFT_636113</name>
</gene>
<dbReference type="EMBL" id="VDMD01000038">
    <property type="protein sequence ID" value="TRM58133.1"/>
    <property type="molecule type" value="Genomic_DNA"/>
</dbReference>
<evidence type="ECO:0000313" key="4">
    <source>
        <dbReference type="Proteomes" id="UP000320762"/>
    </source>
</evidence>
<comment type="caution">
    <text evidence="3">The sequence shown here is derived from an EMBL/GenBank/DDBJ whole genome shotgun (WGS) entry which is preliminary data.</text>
</comment>
<sequence>MCTACAEPDCQLAEAYPMHAAFMQQVQELLHLDEQLRLTQEQWEVEKSRLASLRKATVSWEIAKAQGKTISEWNEEWLKAGGE</sequence>
<evidence type="ECO:0000313" key="3">
    <source>
        <dbReference type="EMBL" id="TRM58133.1"/>
    </source>
</evidence>
<name>A0A550C031_9AGAR</name>
<dbReference type="EMBL" id="VDMD01000039">
    <property type="protein sequence ID" value="TRM58044.1"/>
    <property type="molecule type" value="Genomic_DNA"/>
</dbReference>
<dbReference type="AlphaFoldDB" id="A0A550C031"/>
<evidence type="ECO:0000313" key="1">
    <source>
        <dbReference type="EMBL" id="TRM56016.1"/>
    </source>
</evidence>
<dbReference type="Proteomes" id="UP000320762">
    <property type="component" value="Unassembled WGS sequence"/>
</dbReference>
<dbReference type="EMBL" id="VDMD01000082">
    <property type="protein sequence ID" value="TRM56016.1"/>
    <property type="molecule type" value="Genomic_DNA"/>
</dbReference>
<reference evidence="3 4" key="1">
    <citation type="journal article" date="2019" name="New Phytol.">
        <title>Comparative genomics reveals unique wood-decay strategies and fruiting body development in the Schizophyllaceae.</title>
        <authorList>
            <person name="Almasi E."/>
            <person name="Sahu N."/>
            <person name="Krizsan K."/>
            <person name="Balint B."/>
            <person name="Kovacs G.M."/>
            <person name="Kiss B."/>
            <person name="Cseklye J."/>
            <person name="Drula E."/>
            <person name="Henrissat B."/>
            <person name="Nagy I."/>
            <person name="Chovatia M."/>
            <person name="Adam C."/>
            <person name="LaButti K."/>
            <person name="Lipzen A."/>
            <person name="Riley R."/>
            <person name="Grigoriev I.V."/>
            <person name="Nagy L.G."/>
        </authorList>
    </citation>
    <scope>NUCLEOTIDE SEQUENCE [LARGE SCALE GENOMIC DNA]</scope>
    <source>
        <strain evidence="3 4">NL-1724</strain>
    </source>
</reference>
<evidence type="ECO:0000313" key="2">
    <source>
        <dbReference type="EMBL" id="TRM58044.1"/>
    </source>
</evidence>
<protein>
    <submittedName>
        <fullName evidence="3">Uncharacterized protein</fullName>
    </submittedName>
</protein>